<evidence type="ECO:0000313" key="1">
    <source>
        <dbReference type="EMBL" id="SGZ39111.1"/>
    </source>
</evidence>
<organism evidence="1 2">
    <name type="scientific">Hanseniaspora guilliermondii</name>
    <dbReference type="NCBI Taxonomy" id="56406"/>
    <lineage>
        <taxon>Eukaryota</taxon>
        <taxon>Fungi</taxon>
        <taxon>Dikarya</taxon>
        <taxon>Ascomycota</taxon>
        <taxon>Saccharomycotina</taxon>
        <taxon>Saccharomycetes</taxon>
        <taxon>Saccharomycodales</taxon>
        <taxon>Saccharomycodaceae</taxon>
        <taxon>Hanseniaspora</taxon>
    </lineage>
</organism>
<gene>
    <name evidence="1" type="ORF">HGUI_01311</name>
</gene>
<dbReference type="AlphaFoldDB" id="A0A1L0CWB9"/>
<dbReference type="SUPFAM" id="SSF89975">
    <property type="entry name" value="Hypothetical protein Yml108w"/>
    <property type="match status" value="1"/>
</dbReference>
<name>A0A1L0CWB9_9ASCO</name>
<proteinExistence type="predicted"/>
<sequence length="113" mass="13322">MSDDNVTYYKMMVLLETNNEVLNDEENNNEQEKSSMKVSHEFVDELQLDIKVGEKHLDELNEWFDEFDEKISIPNEGFIKYEITNDGLIILLVNEKKGSIVEDIKKYVQEKCK</sequence>
<keyword evidence="2" id="KW-1185">Reference proteome</keyword>
<dbReference type="Gene3D" id="3.10.20.250">
    <property type="entry name" value="YML108W-like"/>
    <property type="match status" value="1"/>
</dbReference>
<dbReference type="Proteomes" id="UP000183365">
    <property type="component" value="Unassembled WGS sequence"/>
</dbReference>
<accession>A0A1L0CWB9</accession>
<reference evidence="2" key="1">
    <citation type="submission" date="2016-11" db="EMBL/GenBank/DDBJ databases">
        <authorList>
            <person name="Guldener U."/>
        </authorList>
    </citation>
    <scope>NUCLEOTIDE SEQUENCE [LARGE SCALE GENOMIC DNA]</scope>
</reference>
<protein>
    <submittedName>
        <fullName evidence="1">Uncharacterized protein</fullName>
    </submittedName>
</protein>
<dbReference type="Pfam" id="PF08987">
    <property type="entry name" value="DUF1892"/>
    <property type="match status" value="1"/>
</dbReference>
<dbReference type="VEuPathDB" id="FungiDB:HGUI_01311"/>
<dbReference type="InterPro" id="IPR015080">
    <property type="entry name" value="DUF1892"/>
</dbReference>
<evidence type="ECO:0000313" key="2">
    <source>
        <dbReference type="Proteomes" id="UP000183365"/>
    </source>
</evidence>
<dbReference type="InterPro" id="IPR035946">
    <property type="entry name" value="YML108W-like_sf"/>
</dbReference>
<dbReference type="OrthoDB" id="4035606at2759"/>
<dbReference type="EMBL" id="FQNF01000017">
    <property type="protein sequence ID" value="SGZ39111.1"/>
    <property type="molecule type" value="Genomic_DNA"/>
</dbReference>